<feature type="compositionally biased region" description="Basic residues" evidence="13">
    <location>
        <begin position="580"/>
        <end position="589"/>
    </location>
</feature>
<dbReference type="EMBL" id="KE123908">
    <property type="protein sequence ID" value="EPB91540.1"/>
    <property type="molecule type" value="Genomic_DNA"/>
</dbReference>
<dbReference type="PANTHER" id="PTHR47969:SF15">
    <property type="entry name" value="CHROMOSOME-ASSOCIATED KINESIN KIF4A-RELATED"/>
    <property type="match status" value="1"/>
</dbReference>
<keyword evidence="4" id="KW-0493">Microtubule</keyword>
<keyword evidence="10" id="KW-0206">Cytoskeleton</keyword>
<dbReference type="SMART" id="SM00129">
    <property type="entry name" value="KISc"/>
    <property type="match status" value="1"/>
</dbReference>
<evidence type="ECO:0000313" key="16">
    <source>
        <dbReference type="Proteomes" id="UP000014254"/>
    </source>
</evidence>
<feature type="compositionally biased region" description="Polar residues" evidence="13">
    <location>
        <begin position="1535"/>
        <end position="1545"/>
    </location>
</feature>
<name>S2KGL3_MUCC1</name>
<sequence>MTSTAVRVGLRVRPLTQKEELTNCTECISFIPNEPQILVGTDKSFTYDYVFNTESEQKQVYETSASPLLEKFIEGFNATILAYGQTGSGKTFSMGTGLESSVNPEHEGIVPRCIVDLFRNLEERSESNSEFNYEVYVSFLELYNEELIDLLSPQLQQQAAANKRRSGVPLQPASNTVEVTIREDIAGNIYWSGVREERCYNPEELLSFLSKGSLCRTTGSTEMNTVSSRSHAVFSVILKQQKSAEEPSITSKFHFVDLAGSERLKRTNAQGDRAKEGISINSGLLALGNVISALGDEARRTSHVPYRDSKLTRLLQDSLGGNSQTLMLACVSPSDSNFMETLNTLKYANRARNIKNRVTINQDFAGSSIEVNQLRAQLARLRIELASVRAENAGSGDRTSSRGPYHHPYGSGGVGSSLQRDDEVRALRAEVSRLRDRIQDMSTNLIQVTSERDTLVMERELGEFMNNPDFNDEELLMTSRRSSYIVDGDTNVTPNPVKTHPLVAQYQKTISDLTNELSDTRDRLAFLENTKSAGVHAMAMSSSAAPMSFSGTTTSFHRPEQSFSSSSRRRHGASGMNHSNKTRRARRSKTSSASSSTVTSNVTVRKSAKRAVRHNPVMSQSSSLRTSRNNTKKRSNRQRHDVYHDGDDDAFDQDEGFVNEDGYVDEDEIKQSIAKAKAEIQKGMEVLDLIKPMEEAAQSWEDELEAFERAEKELYEKTSQIERSESDEGNYTSTSSPVDDGQRQGSNDLDLMMEIEALSVPTWDHKSTTTNAASKMARATLDDEDNQSSASSSSMHSYAKNDTHASIPEKQNPQLVRMLHQIQSDIRVKEELVSHLEKSETKYSFMRRKFDDKIAELHAQLAELQKDRDQALAKTKSTFAAAPNRADMAMQLKEKQQLIETRHVYENKMKQLVIEIHDLKRNYSRTIMNMQSTRNQHESLLRSLRVNVETLKVEKKRMIKRMKQETERVREQMALQERKISKMQRQYTEVNHARTRLEREHEAQKLTLKRREKEIVINNSQLKQLTDMLKKAVREGGMLDDQLLSKVSHIMGGSFAAVVRRGGMRNLPGFRQTRKRKNPIPVHVRVERKKQLLDKMLYQFIQGKQAIVEMEQVLFRRERLASEKLELLEERKSIYMAEKETADLTGEPMDMLAIDLADERIDLIEAEISYLSARIRALQSEAAGEADDMLAQSPDSGSGRHQEKRKVTFADDIVSDPAPNDEWADMDALEEQYSVPSNAAPELVYDVTIKLLKTLEADECRSITEALVDDITNARMSECNRQMTMQNLEKTVQDLRRTLIVMKRAAIATTVENERRIRKLEEKNNGVSKTGDSIDNKIEDYIMNSGNTIFDKIYEDGLRGMIGTPEPEYIMNESPDEASVSTASYERRSSTQSEGLMPPPSPLTLPAYTASTATNNLMLSPTRPPTSNGVRAPASLSEKGGVMRVNNSNYPTRDLTPSPDRFYNMIQKRLSWQQRVGGSESPIPMTMVNPAEFSRYANDRESSTSSIHSGHLRRASLQSDFSSSQNSYNNNGSSGPPTVSSTQSSLRKRAFSVQQPPVQAQQLQYKQASRRASLRELSLKGTNGSPMTHSSSSINYMSDYDHEPTATMSFQRYPGQQQLQQQQLLKRPPLVSMSTLDSRASTPNGGNVFDRLSQTPTRASQAKISHRHSSSSMDELRMRWELERTSSAMSGSYCGD</sequence>
<evidence type="ECO:0000256" key="11">
    <source>
        <dbReference type="PROSITE-ProRule" id="PRU00283"/>
    </source>
</evidence>
<dbReference type="GO" id="GO:0007052">
    <property type="term" value="P:mitotic spindle organization"/>
    <property type="evidence" value="ECO:0007669"/>
    <property type="project" value="TreeGrafter"/>
</dbReference>
<comment type="similarity">
    <text evidence="11">Belongs to the TRAFAC class myosin-kinesin ATPase superfamily. Kinesin family.</text>
</comment>
<dbReference type="FunFam" id="3.40.850.10:FF:000011">
    <property type="entry name" value="Kinesin family member 21A"/>
    <property type="match status" value="1"/>
</dbReference>
<keyword evidence="5" id="KW-0677">Repeat</keyword>
<evidence type="ECO:0000256" key="9">
    <source>
        <dbReference type="ARBA" id="ARBA00023175"/>
    </source>
</evidence>
<dbReference type="PANTHER" id="PTHR47969">
    <property type="entry name" value="CHROMOSOME-ASSOCIATED KINESIN KIF4A-RELATED"/>
    <property type="match status" value="1"/>
</dbReference>
<feature type="coiled-coil region" evidence="12">
    <location>
        <begin position="503"/>
        <end position="530"/>
    </location>
</feature>
<accession>S2KGL3</accession>
<dbReference type="GO" id="GO:0005874">
    <property type="term" value="C:microtubule"/>
    <property type="evidence" value="ECO:0007669"/>
    <property type="project" value="UniProtKB-KW"/>
</dbReference>
<evidence type="ECO:0000256" key="13">
    <source>
        <dbReference type="SAM" id="MobiDB-lite"/>
    </source>
</evidence>
<keyword evidence="6 11" id="KW-0547">Nucleotide-binding</keyword>
<dbReference type="PRINTS" id="PR00380">
    <property type="entry name" value="KINESINHEAVY"/>
</dbReference>
<evidence type="ECO:0000256" key="3">
    <source>
        <dbReference type="ARBA" id="ARBA00022574"/>
    </source>
</evidence>
<dbReference type="Proteomes" id="UP000014254">
    <property type="component" value="Unassembled WGS sequence"/>
</dbReference>
<dbReference type="eggNOG" id="KOG0244">
    <property type="taxonomic scope" value="Eukaryota"/>
</dbReference>
<proteinExistence type="inferred from homology"/>
<feature type="region of interest" description="Disordered" evidence="13">
    <location>
        <begin position="717"/>
        <end position="746"/>
    </location>
</feature>
<dbReference type="Gene3D" id="3.40.850.10">
    <property type="entry name" value="Kinesin motor domain"/>
    <property type="match status" value="1"/>
</dbReference>
<dbReference type="InterPro" id="IPR036961">
    <property type="entry name" value="Kinesin_motor_dom_sf"/>
</dbReference>
<dbReference type="SUPFAM" id="SSF52540">
    <property type="entry name" value="P-loop containing nucleoside triphosphate hydrolases"/>
    <property type="match status" value="1"/>
</dbReference>
<dbReference type="Pfam" id="PF25764">
    <property type="entry name" value="KIF21A_4th"/>
    <property type="match status" value="1"/>
</dbReference>
<keyword evidence="3" id="KW-0853">WD repeat</keyword>
<keyword evidence="2" id="KW-0963">Cytoplasm</keyword>
<feature type="domain" description="Kinesin motor" evidence="14">
    <location>
        <begin position="5"/>
        <end position="354"/>
    </location>
</feature>
<dbReference type="OMA" id="ARYEHEM"/>
<dbReference type="InterPro" id="IPR027417">
    <property type="entry name" value="P-loop_NTPase"/>
</dbReference>
<feature type="compositionally biased region" description="Polar residues" evidence="13">
    <location>
        <begin position="1379"/>
        <end position="1394"/>
    </location>
</feature>
<dbReference type="Pfam" id="PF00225">
    <property type="entry name" value="Kinesin"/>
    <property type="match status" value="1"/>
</dbReference>
<evidence type="ECO:0000256" key="4">
    <source>
        <dbReference type="ARBA" id="ARBA00022701"/>
    </source>
</evidence>
<evidence type="ECO:0000259" key="14">
    <source>
        <dbReference type="PROSITE" id="PS50067"/>
    </source>
</evidence>
<feature type="compositionally biased region" description="Acidic residues" evidence="13">
    <location>
        <begin position="646"/>
        <end position="656"/>
    </location>
</feature>
<organism evidence="15 16">
    <name type="scientific">Mucor circinelloides f. circinelloides (strain 1006PhL)</name>
    <name type="common">Mucormycosis agent</name>
    <name type="synonym">Calyptromyces circinelloides</name>
    <dbReference type="NCBI Taxonomy" id="1220926"/>
    <lineage>
        <taxon>Eukaryota</taxon>
        <taxon>Fungi</taxon>
        <taxon>Fungi incertae sedis</taxon>
        <taxon>Mucoromycota</taxon>
        <taxon>Mucoromycotina</taxon>
        <taxon>Mucoromycetes</taxon>
        <taxon>Mucorales</taxon>
        <taxon>Mucorineae</taxon>
        <taxon>Mucoraceae</taxon>
        <taxon>Mucor</taxon>
    </lineage>
</organism>
<keyword evidence="9 11" id="KW-0505">Motor protein</keyword>
<dbReference type="GO" id="GO:0005875">
    <property type="term" value="C:microtubule associated complex"/>
    <property type="evidence" value="ECO:0007669"/>
    <property type="project" value="TreeGrafter"/>
</dbReference>
<dbReference type="VEuPathDB" id="FungiDB:HMPREF1544_01671"/>
<gene>
    <name evidence="15" type="ORF">HMPREF1544_01671</name>
</gene>
<feature type="compositionally biased region" description="Low complexity" evidence="13">
    <location>
        <begin position="1516"/>
        <end position="1534"/>
    </location>
</feature>
<feature type="compositionally biased region" description="Low complexity" evidence="13">
    <location>
        <begin position="1553"/>
        <end position="1567"/>
    </location>
</feature>
<dbReference type="GO" id="GO:0008017">
    <property type="term" value="F:microtubule binding"/>
    <property type="evidence" value="ECO:0007669"/>
    <property type="project" value="InterPro"/>
</dbReference>
<dbReference type="InterPro" id="IPR001752">
    <property type="entry name" value="Kinesin_motor_dom"/>
</dbReference>
<protein>
    <recommendedName>
        <fullName evidence="14">Kinesin motor domain-containing protein</fullName>
    </recommendedName>
</protein>
<feature type="compositionally biased region" description="Basic and acidic residues" evidence="13">
    <location>
        <begin position="717"/>
        <end position="726"/>
    </location>
</feature>
<evidence type="ECO:0000256" key="1">
    <source>
        <dbReference type="ARBA" id="ARBA00004245"/>
    </source>
</evidence>
<feature type="compositionally biased region" description="Low complexity" evidence="13">
    <location>
        <begin position="590"/>
        <end position="605"/>
    </location>
</feature>
<dbReference type="GO" id="GO:0051231">
    <property type="term" value="P:spindle elongation"/>
    <property type="evidence" value="ECO:0007669"/>
    <property type="project" value="TreeGrafter"/>
</dbReference>
<dbReference type="InterPro" id="IPR027640">
    <property type="entry name" value="Kinesin-like_fam"/>
</dbReference>
<evidence type="ECO:0000256" key="7">
    <source>
        <dbReference type="ARBA" id="ARBA00022840"/>
    </source>
</evidence>
<keyword evidence="8 12" id="KW-0175">Coiled coil</keyword>
<dbReference type="GO" id="GO:0005524">
    <property type="term" value="F:ATP binding"/>
    <property type="evidence" value="ECO:0007669"/>
    <property type="project" value="UniProtKB-UniRule"/>
</dbReference>
<feature type="compositionally biased region" description="Low complexity" evidence="13">
    <location>
        <begin position="788"/>
        <end position="797"/>
    </location>
</feature>
<dbReference type="GO" id="GO:0003777">
    <property type="term" value="F:microtubule motor activity"/>
    <property type="evidence" value="ECO:0007669"/>
    <property type="project" value="InterPro"/>
</dbReference>
<feature type="compositionally biased region" description="Polar residues" evidence="13">
    <location>
        <begin position="617"/>
        <end position="629"/>
    </location>
</feature>
<evidence type="ECO:0000256" key="12">
    <source>
        <dbReference type="SAM" id="Coils"/>
    </source>
</evidence>
<comment type="subcellular location">
    <subcellularLocation>
        <location evidence="1">Cytoplasm</location>
        <location evidence="1">Cytoskeleton</location>
    </subcellularLocation>
</comment>
<dbReference type="InParanoid" id="S2KGL3"/>
<dbReference type="GO" id="GO:0007018">
    <property type="term" value="P:microtubule-based movement"/>
    <property type="evidence" value="ECO:0007669"/>
    <property type="project" value="InterPro"/>
</dbReference>
<feature type="compositionally biased region" description="Polar residues" evidence="13">
    <location>
        <begin position="729"/>
        <end position="746"/>
    </location>
</feature>
<evidence type="ECO:0000256" key="5">
    <source>
        <dbReference type="ARBA" id="ARBA00022737"/>
    </source>
</evidence>
<reference evidence="16" key="1">
    <citation type="submission" date="2013-05" db="EMBL/GenBank/DDBJ databases">
        <title>The Genome sequence of Mucor circinelloides f. circinelloides 1006PhL.</title>
        <authorList>
            <consortium name="The Broad Institute Genomics Platform"/>
            <person name="Cuomo C."/>
            <person name="Earl A."/>
            <person name="Findley K."/>
            <person name="Lee S.C."/>
            <person name="Walker B."/>
            <person name="Young S."/>
            <person name="Zeng Q."/>
            <person name="Gargeya S."/>
            <person name="Fitzgerald M."/>
            <person name="Haas B."/>
            <person name="Abouelleil A."/>
            <person name="Allen A.W."/>
            <person name="Alvarado L."/>
            <person name="Arachchi H.M."/>
            <person name="Berlin A.M."/>
            <person name="Chapman S.B."/>
            <person name="Gainer-Dewar J."/>
            <person name="Goldberg J."/>
            <person name="Griggs A."/>
            <person name="Gujja S."/>
            <person name="Hansen M."/>
            <person name="Howarth C."/>
            <person name="Imamovic A."/>
            <person name="Ireland A."/>
            <person name="Larimer J."/>
            <person name="McCowan C."/>
            <person name="Murphy C."/>
            <person name="Pearson M."/>
            <person name="Poon T.W."/>
            <person name="Priest M."/>
            <person name="Roberts A."/>
            <person name="Saif S."/>
            <person name="Shea T."/>
            <person name="Sisk P."/>
            <person name="Sykes S."/>
            <person name="Wortman J."/>
            <person name="Nusbaum C."/>
            <person name="Birren B."/>
        </authorList>
    </citation>
    <scope>NUCLEOTIDE SEQUENCE [LARGE SCALE GENOMIC DNA]</scope>
    <source>
        <strain evidence="16">1006PhL</strain>
    </source>
</reference>
<dbReference type="OrthoDB" id="3176171at2759"/>
<dbReference type="CDD" id="cd01372">
    <property type="entry name" value="KISc_KIF4"/>
    <property type="match status" value="1"/>
</dbReference>
<evidence type="ECO:0000256" key="8">
    <source>
        <dbReference type="ARBA" id="ARBA00023054"/>
    </source>
</evidence>
<evidence type="ECO:0000256" key="10">
    <source>
        <dbReference type="ARBA" id="ARBA00023212"/>
    </source>
</evidence>
<feature type="region of interest" description="Disordered" evidence="13">
    <location>
        <begin position="545"/>
        <end position="656"/>
    </location>
</feature>
<feature type="region of interest" description="Disordered" evidence="13">
    <location>
        <begin position="779"/>
        <end position="812"/>
    </location>
</feature>
<evidence type="ECO:0000313" key="15">
    <source>
        <dbReference type="EMBL" id="EPB91540.1"/>
    </source>
</evidence>
<feature type="region of interest" description="Disordered" evidence="13">
    <location>
        <begin position="1373"/>
        <end position="1406"/>
    </location>
</feature>
<feature type="region of interest" description="Disordered" evidence="13">
    <location>
        <begin position="390"/>
        <end position="420"/>
    </location>
</feature>
<feature type="region of interest" description="Disordered" evidence="13">
    <location>
        <begin position="1497"/>
        <end position="1572"/>
    </location>
</feature>
<keyword evidence="7 11" id="KW-0067">ATP-binding</keyword>
<feature type="coiled-coil region" evidence="12">
    <location>
        <begin position="847"/>
        <end position="1014"/>
    </location>
</feature>
<evidence type="ECO:0000256" key="6">
    <source>
        <dbReference type="ARBA" id="ARBA00022741"/>
    </source>
</evidence>
<evidence type="ECO:0000256" key="2">
    <source>
        <dbReference type="ARBA" id="ARBA00022490"/>
    </source>
</evidence>
<feature type="binding site" evidence="11">
    <location>
        <begin position="84"/>
        <end position="91"/>
    </location>
    <ligand>
        <name>ATP</name>
        <dbReference type="ChEBI" id="CHEBI:30616"/>
    </ligand>
</feature>
<dbReference type="STRING" id="1220926.S2KGL3"/>
<dbReference type="PROSITE" id="PS50067">
    <property type="entry name" value="KINESIN_MOTOR_2"/>
    <property type="match status" value="1"/>
</dbReference>
<dbReference type="InterPro" id="IPR019821">
    <property type="entry name" value="Kinesin_motor_CS"/>
</dbReference>
<dbReference type="PROSITE" id="PS00411">
    <property type="entry name" value="KINESIN_MOTOR_1"/>
    <property type="match status" value="1"/>
</dbReference>
<keyword evidence="16" id="KW-1185">Reference proteome</keyword>